<dbReference type="SUPFAM" id="SSF52833">
    <property type="entry name" value="Thioredoxin-like"/>
    <property type="match status" value="1"/>
</dbReference>
<dbReference type="InterPro" id="IPR011900">
    <property type="entry name" value="GRX_bact"/>
</dbReference>
<reference evidence="7 8" key="1">
    <citation type="journal article" date="2016" name="Int. J. Syst. Evol. Microbiol.">
        <title>Pseudaminobacter manganicus sp. nov., isolated from sludge of a manganese mine.</title>
        <authorList>
            <person name="Li J."/>
            <person name="Huang J."/>
            <person name="Liao S."/>
            <person name="Wang G."/>
        </authorList>
    </citation>
    <scope>NUCLEOTIDE SEQUENCE [LARGE SCALE GENOMIC DNA]</scope>
    <source>
        <strain evidence="7 8">JH-7</strain>
    </source>
</reference>
<dbReference type="NCBIfam" id="TIGR02181">
    <property type="entry name" value="GRX_bact"/>
    <property type="match status" value="1"/>
</dbReference>
<dbReference type="Gene3D" id="3.40.30.10">
    <property type="entry name" value="Glutaredoxin"/>
    <property type="match status" value="1"/>
</dbReference>
<dbReference type="EMBL" id="MDET01000015">
    <property type="protein sequence ID" value="OQM75524.1"/>
    <property type="molecule type" value="Genomic_DNA"/>
</dbReference>
<feature type="domain" description="Glutaredoxin" evidence="6">
    <location>
        <begin position="4"/>
        <end position="64"/>
    </location>
</feature>
<evidence type="ECO:0000256" key="2">
    <source>
        <dbReference type="ARBA" id="ARBA00007787"/>
    </source>
</evidence>
<evidence type="ECO:0000256" key="3">
    <source>
        <dbReference type="ARBA" id="ARBA00022448"/>
    </source>
</evidence>
<dbReference type="AlphaFoldDB" id="A0A1V8RQX0"/>
<dbReference type="Pfam" id="PF00462">
    <property type="entry name" value="Glutaredoxin"/>
    <property type="match status" value="1"/>
</dbReference>
<dbReference type="PANTHER" id="PTHR45694:SF18">
    <property type="entry name" value="GLUTAREDOXIN-1-RELATED"/>
    <property type="match status" value="1"/>
</dbReference>
<proteinExistence type="inferred from homology"/>
<dbReference type="STRING" id="1873176.BFN67_17805"/>
<sequence length="89" mass="9667">MAEVTIYTRMMCGYCAAAKRLLERKGVAYTEHDASFSPELRQEMIARAHGGMTFPQIFVGDVHVGGCDDLYALEDAGKLDALLGSVPAK</sequence>
<dbReference type="InterPro" id="IPR002109">
    <property type="entry name" value="Glutaredoxin"/>
</dbReference>
<keyword evidence="8" id="KW-1185">Reference proteome</keyword>
<dbReference type="Proteomes" id="UP000191905">
    <property type="component" value="Unassembled WGS sequence"/>
</dbReference>
<dbReference type="PROSITE" id="PS51354">
    <property type="entry name" value="GLUTAREDOXIN_2"/>
    <property type="match status" value="1"/>
</dbReference>
<protein>
    <recommendedName>
        <fullName evidence="5">Glutaredoxin</fullName>
    </recommendedName>
</protein>
<comment type="similarity">
    <text evidence="2 5">Belongs to the glutaredoxin family.</text>
</comment>
<comment type="function">
    <text evidence="1 5">Has a glutathione-disulfide oxidoreductase activity in the presence of NADPH and glutathione reductase. Reduces low molecular weight disulfides and proteins.</text>
</comment>
<dbReference type="GO" id="GO:0005737">
    <property type="term" value="C:cytoplasm"/>
    <property type="evidence" value="ECO:0007669"/>
    <property type="project" value="TreeGrafter"/>
</dbReference>
<keyword evidence="3 5" id="KW-0813">Transport</keyword>
<dbReference type="RefSeq" id="WP_080919740.1">
    <property type="nucleotide sequence ID" value="NZ_MDET01000015.1"/>
</dbReference>
<keyword evidence="5" id="KW-0963">Cytoplasm</keyword>
<dbReference type="GO" id="GO:0045454">
    <property type="term" value="P:cell redox homeostasis"/>
    <property type="evidence" value="ECO:0007669"/>
    <property type="project" value="InterPro"/>
</dbReference>
<keyword evidence="5" id="KW-0676">Redox-active center</keyword>
<evidence type="ECO:0000256" key="5">
    <source>
        <dbReference type="RuleBase" id="RU364065"/>
    </source>
</evidence>
<dbReference type="InterPro" id="IPR036249">
    <property type="entry name" value="Thioredoxin-like_sf"/>
</dbReference>
<dbReference type="GO" id="GO:0034599">
    <property type="term" value="P:cellular response to oxidative stress"/>
    <property type="evidence" value="ECO:0007669"/>
    <property type="project" value="TreeGrafter"/>
</dbReference>
<evidence type="ECO:0000313" key="8">
    <source>
        <dbReference type="Proteomes" id="UP000191905"/>
    </source>
</evidence>
<accession>A0A1V8RQX0</accession>
<evidence type="ECO:0000256" key="4">
    <source>
        <dbReference type="ARBA" id="ARBA00022982"/>
    </source>
</evidence>
<keyword evidence="4 5" id="KW-0249">Electron transport</keyword>
<evidence type="ECO:0000259" key="6">
    <source>
        <dbReference type="Pfam" id="PF00462"/>
    </source>
</evidence>
<comment type="caution">
    <text evidence="7">The sequence shown here is derived from an EMBL/GenBank/DDBJ whole genome shotgun (WGS) entry which is preliminary data.</text>
</comment>
<dbReference type="GO" id="GO:0015038">
    <property type="term" value="F:glutathione disulfide oxidoreductase activity"/>
    <property type="evidence" value="ECO:0007669"/>
    <property type="project" value="UniProtKB-UniRule"/>
</dbReference>
<gene>
    <name evidence="7" type="ORF">BFN67_17805</name>
</gene>
<evidence type="ECO:0000313" key="7">
    <source>
        <dbReference type="EMBL" id="OQM75524.1"/>
    </source>
</evidence>
<dbReference type="InterPro" id="IPR014025">
    <property type="entry name" value="Glutaredoxin_subgr"/>
</dbReference>
<dbReference type="PRINTS" id="PR00160">
    <property type="entry name" value="GLUTAREDOXIN"/>
</dbReference>
<dbReference type="OrthoDB" id="9814618at2"/>
<name>A0A1V8RQX0_9HYPH</name>
<dbReference type="PANTHER" id="PTHR45694">
    <property type="entry name" value="GLUTAREDOXIN 2"/>
    <property type="match status" value="1"/>
</dbReference>
<dbReference type="CDD" id="cd03418">
    <property type="entry name" value="GRX_GRXb_1_3_like"/>
    <property type="match status" value="1"/>
</dbReference>
<organism evidence="7 8">
    <name type="scientific">Manganibacter manganicus</name>
    <dbReference type="NCBI Taxonomy" id="1873176"/>
    <lineage>
        <taxon>Bacteria</taxon>
        <taxon>Pseudomonadati</taxon>
        <taxon>Pseudomonadota</taxon>
        <taxon>Alphaproteobacteria</taxon>
        <taxon>Hyphomicrobiales</taxon>
        <taxon>Phyllobacteriaceae</taxon>
        <taxon>Manganibacter</taxon>
    </lineage>
</organism>
<evidence type="ECO:0000256" key="1">
    <source>
        <dbReference type="ARBA" id="ARBA00002549"/>
    </source>
</evidence>